<gene>
    <name evidence="2" type="ORF">Glove_16g167</name>
</gene>
<reference evidence="2 3" key="1">
    <citation type="submission" date="2018-08" db="EMBL/GenBank/DDBJ databases">
        <title>Genome and evolution of the arbuscular mycorrhizal fungus Diversispora epigaea (formerly Glomus versiforme) and its bacterial endosymbionts.</title>
        <authorList>
            <person name="Sun X."/>
            <person name="Fei Z."/>
            <person name="Harrison M."/>
        </authorList>
    </citation>
    <scope>NUCLEOTIDE SEQUENCE [LARGE SCALE GENOMIC DNA]</scope>
    <source>
        <strain evidence="2 3">IT104</strain>
    </source>
</reference>
<dbReference type="Pfam" id="PF04081">
    <property type="entry name" value="DNA_pol_delta_4"/>
    <property type="match status" value="1"/>
</dbReference>
<comment type="caution">
    <text evidence="2">The sequence shown here is derived from an EMBL/GenBank/DDBJ whole genome shotgun (WGS) entry which is preliminary data.</text>
</comment>
<dbReference type="OrthoDB" id="337486at2759"/>
<sequence>MSRDSSTKRPRKIVQQKLTDILNTSKRDDSQPFKKVKTRIDKSVDSSAIDSVIIDSSNNNDNNNNNNNEAESSTSVSQERKLNYEKKHNKQIKKQRNQVDQLFSNESDEEENNKVDEEEIGDEFDSELELEKLEIDEYEDDLEIQEKPKEEVIESVEQGARSILTFHEEDLTPIGKMLRSFDLDYKYGPCVGVKRLDRWERAYRLGMDPPLDVKVAIINSNDLLINENIFHNRL</sequence>
<evidence type="ECO:0000256" key="1">
    <source>
        <dbReference type="SAM" id="MobiDB-lite"/>
    </source>
</evidence>
<feature type="compositionally biased region" description="Basic and acidic residues" evidence="1">
    <location>
        <begin position="25"/>
        <end position="44"/>
    </location>
</feature>
<feature type="compositionally biased region" description="Basic residues" evidence="1">
    <location>
        <begin position="87"/>
        <end position="96"/>
    </location>
</feature>
<feature type="compositionally biased region" description="Low complexity" evidence="1">
    <location>
        <begin position="45"/>
        <end position="77"/>
    </location>
</feature>
<evidence type="ECO:0008006" key="4">
    <source>
        <dbReference type="Google" id="ProtNLM"/>
    </source>
</evidence>
<dbReference type="InterPro" id="IPR007218">
    <property type="entry name" value="DNA_pol_delta_4"/>
</dbReference>
<dbReference type="GO" id="GO:0006261">
    <property type="term" value="P:DNA-templated DNA replication"/>
    <property type="evidence" value="ECO:0007669"/>
    <property type="project" value="TreeGrafter"/>
</dbReference>
<evidence type="ECO:0000313" key="2">
    <source>
        <dbReference type="EMBL" id="RHZ89307.1"/>
    </source>
</evidence>
<organism evidence="2 3">
    <name type="scientific">Diversispora epigaea</name>
    <dbReference type="NCBI Taxonomy" id="1348612"/>
    <lineage>
        <taxon>Eukaryota</taxon>
        <taxon>Fungi</taxon>
        <taxon>Fungi incertae sedis</taxon>
        <taxon>Mucoromycota</taxon>
        <taxon>Glomeromycotina</taxon>
        <taxon>Glomeromycetes</taxon>
        <taxon>Diversisporales</taxon>
        <taxon>Diversisporaceae</taxon>
        <taxon>Diversispora</taxon>
    </lineage>
</organism>
<feature type="region of interest" description="Disordered" evidence="1">
    <location>
        <begin position="1"/>
        <end position="122"/>
    </location>
</feature>
<accession>A0A397JNS6</accession>
<keyword evidence="3" id="KW-1185">Reference proteome</keyword>
<dbReference type="AlphaFoldDB" id="A0A397JNS6"/>
<dbReference type="Proteomes" id="UP000266861">
    <property type="component" value="Unassembled WGS sequence"/>
</dbReference>
<evidence type="ECO:0000313" key="3">
    <source>
        <dbReference type="Proteomes" id="UP000266861"/>
    </source>
</evidence>
<dbReference type="PANTHER" id="PTHR14303:SF0">
    <property type="entry name" value="DNA POLYMERASE DELTA SUBUNIT 4"/>
    <property type="match status" value="1"/>
</dbReference>
<protein>
    <recommendedName>
        <fullName evidence="4">DNA polymerase delta subunit 4</fullName>
    </recommendedName>
</protein>
<dbReference type="STRING" id="1348612.A0A397JNS6"/>
<dbReference type="GO" id="GO:0003887">
    <property type="term" value="F:DNA-directed DNA polymerase activity"/>
    <property type="evidence" value="ECO:0007669"/>
    <property type="project" value="TreeGrafter"/>
</dbReference>
<name>A0A397JNS6_9GLOM</name>
<proteinExistence type="predicted"/>
<feature type="compositionally biased region" description="Acidic residues" evidence="1">
    <location>
        <begin position="106"/>
        <end position="122"/>
    </location>
</feature>
<dbReference type="GO" id="GO:0000731">
    <property type="term" value="P:DNA synthesis involved in DNA repair"/>
    <property type="evidence" value="ECO:0007669"/>
    <property type="project" value="InterPro"/>
</dbReference>
<dbReference type="EMBL" id="PQFF01000014">
    <property type="protein sequence ID" value="RHZ89307.1"/>
    <property type="molecule type" value="Genomic_DNA"/>
</dbReference>
<dbReference type="PANTHER" id="PTHR14303">
    <property type="entry name" value="DNA POLYMERASE DELTA SUBUNIT 4"/>
    <property type="match status" value="1"/>
</dbReference>
<dbReference type="GO" id="GO:0043625">
    <property type="term" value="C:delta DNA polymerase complex"/>
    <property type="evidence" value="ECO:0007669"/>
    <property type="project" value="TreeGrafter"/>
</dbReference>